<dbReference type="Proteomes" id="UP001529510">
    <property type="component" value="Unassembled WGS sequence"/>
</dbReference>
<accession>A0ABD0QQY6</accession>
<gene>
    <name evidence="2" type="ORF">M9458_015693</name>
</gene>
<feature type="non-terminal residue" evidence="2">
    <location>
        <position position="63"/>
    </location>
</feature>
<sequence length="63" mass="7104">SNGGPAGQAGRCNTRPAESRRGLHRRPVQRHPQPVRTSAQRANLSHRLQFPRFWIGHQPNSTN</sequence>
<comment type="caution">
    <text evidence="2">The sequence shown here is derived from an EMBL/GenBank/DDBJ whole genome shotgun (WGS) entry which is preliminary data.</text>
</comment>
<protein>
    <submittedName>
        <fullName evidence="2">Uncharacterized protein</fullName>
    </submittedName>
</protein>
<evidence type="ECO:0000313" key="3">
    <source>
        <dbReference type="Proteomes" id="UP001529510"/>
    </source>
</evidence>
<organism evidence="2 3">
    <name type="scientific">Cirrhinus mrigala</name>
    <name type="common">Mrigala</name>
    <dbReference type="NCBI Taxonomy" id="683832"/>
    <lineage>
        <taxon>Eukaryota</taxon>
        <taxon>Metazoa</taxon>
        <taxon>Chordata</taxon>
        <taxon>Craniata</taxon>
        <taxon>Vertebrata</taxon>
        <taxon>Euteleostomi</taxon>
        <taxon>Actinopterygii</taxon>
        <taxon>Neopterygii</taxon>
        <taxon>Teleostei</taxon>
        <taxon>Ostariophysi</taxon>
        <taxon>Cypriniformes</taxon>
        <taxon>Cyprinidae</taxon>
        <taxon>Labeoninae</taxon>
        <taxon>Labeonini</taxon>
        <taxon>Cirrhinus</taxon>
    </lineage>
</organism>
<feature type="non-terminal residue" evidence="2">
    <location>
        <position position="1"/>
    </location>
</feature>
<keyword evidence="3" id="KW-1185">Reference proteome</keyword>
<evidence type="ECO:0000313" key="2">
    <source>
        <dbReference type="EMBL" id="KAL0188594.1"/>
    </source>
</evidence>
<evidence type="ECO:0000256" key="1">
    <source>
        <dbReference type="SAM" id="MobiDB-lite"/>
    </source>
</evidence>
<feature type="region of interest" description="Disordered" evidence="1">
    <location>
        <begin position="1"/>
        <end position="46"/>
    </location>
</feature>
<name>A0ABD0QQY6_CIRMR</name>
<dbReference type="EMBL" id="JAMKFB020000007">
    <property type="protein sequence ID" value="KAL0188594.1"/>
    <property type="molecule type" value="Genomic_DNA"/>
</dbReference>
<dbReference type="AlphaFoldDB" id="A0ABD0QQY6"/>
<reference evidence="2 3" key="1">
    <citation type="submission" date="2024-05" db="EMBL/GenBank/DDBJ databases">
        <title>Genome sequencing and assembly of Indian major carp, Cirrhinus mrigala (Hamilton, 1822).</title>
        <authorList>
            <person name="Mohindra V."/>
            <person name="Chowdhury L.M."/>
            <person name="Lal K."/>
            <person name="Jena J.K."/>
        </authorList>
    </citation>
    <scope>NUCLEOTIDE SEQUENCE [LARGE SCALE GENOMIC DNA]</scope>
    <source>
        <strain evidence="2">CM1030</strain>
        <tissue evidence="2">Blood</tissue>
    </source>
</reference>
<proteinExistence type="predicted"/>